<dbReference type="Gene3D" id="3.40.190.290">
    <property type="match status" value="1"/>
</dbReference>
<evidence type="ECO:0000256" key="3">
    <source>
        <dbReference type="ARBA" id="ARBA00023125"/>
    </source>
</evidence>
<comment type="caution">
    <text evidence="6">The sequence shown here is derived from an EMBL/GenBank/DDBJ whole genome shotgun (WGS) entry which is preliminary data.</text>
</comment>
<dbReference type="GO" id="GO:0003700">
    <property type="term" value="F:DNA-binding transcription factor activity"/>
    <property type="evidence" value="ECO:0007669"/>
    <property type="project" value="InterPro"/>
</dbReference>
<keyword evidence="7" id="KW-1185">Reference proteome</keyword>
<name>A0A7W6CB87_9SPHN</name>
<protein>
    <submittedName>
        <fullName evidence="6">DNA-binding transcriptional LysR family regulator</fullName>
    </submittedName>
</protein>
<accession>A0A7W6CB87</accession>
<evidence type="ECO:0000256" key="2">
    <source>
        <dbReference type="ARBA" id="ARBA00023015"/>
    </source>
</evidence>
<comment type="similarity">
    <text evidence="1">Belongs to the LysR transcriptional regulatory family.</text>
</comment>
<dbReference type="RefSeq" id="WP_221226215.1">
    <property type="nucleotide sequence ID" value="NZ_JACIDY010000018.1"/>
</dbReference>
<dbReference type="EMBL" id="JACIDY010000018">
    <property type="protein sequence ID" value="MBB3941757.1"/>
    <property type="molecule type" value="Genomic_DNA"/>
</dbReference>
<evidence type="ECO:0000256" key="4">
    <source>
        <dbReference type="ARBA" id="ARBA00023163"/>
    </source>
</evidence>
<evidence type="ECO:0000313" key="6">
    <source>
        <dbReference type="EMBL" id="MBB3941757.1"/>
    </source>
</evidence>
<proteinExistence type="inferred from homology"/>
<dbReference type="PANTHER" id="PTHR30537:SF5">
    <property type="entry name" value="HTH-TYPE TRANSCRIPTIONAL ACTIVATOR TTDR-RELATED"/>
    <property type="match status" value="1"/>
</dbReference>
<dbReference type="SUPFAM" id="SSF53850">
    <property type="entry name" value="Periplasmic binding protein-like II"/>
    <property type="match status" value="1"/>
</dbReference>
<gene>
    <name evidence="6" type="ORF">GGR39_003438</name>
</gene>
<keyword evidence="3 6" id="KW-0238">DNA-binding</keyword>
<dbReference type="InterPro" id="IPR058163">
    <property type="entry name" value="LysR-type_TF_proteobact-type"/>
</dbReference>
<keyword evidence="4" id="KW-0804">Transcription</keyword>
<organism evidence="6 7">
    <name type="scientific">Novosphingobium fluoreni</name>
    <dbReference type="NCBI Taxonomy" id="1391222"/>
    <lineage>
        <taxon>Bacteria</taxon>
        <taxon>Pseudomonadati</taxon>
        <taxon>Pseudomonadota</taxon>
        <taxon>Alphaproteobacteria</taxon>
        <taxon>Sphingomonadales</taxon>
        <taxon>Sphingomonadaceae</taxon>
        <taxon>Novosphingobium</taxon>
    </lineage>
</organism>
<feature type="domain" description="HTH lysR-type" evidence="5">
    <location>
        <begin position="1"/>
        <end position="53"/>
    </location>
</feature>
<keyword evidence="2" id="KW-0805">Transcription regulation</keyword>
<dbReference type="InterPro" id="IPR005119">
    <property type="entry name" value="LysR_subst-bd"/>
</dbReference>
<evidence type="ECO:0000259" key="5">
    <source>
        <dbReference type="PROSITE" id="PS50931"/>
    </source>
</evidence>
<sequence length="316" mass="35645">MVPFIVAARELSFRKAASELGVTPAAISQSIAQFERRLGFSLFYRLTREVRLTDEGLRLFEILRTQVEELDHALSLASEISLKPSGTIRLSAYTCFGSQWLVPILADFLQLYPGINLDMRFGYDLADNDKVDIVVRSGLPEKSPLEYHEVMKMRSVIVAAPSYLSRMGVPRTVKDLAYHTHVILDNGEGPIPWFYRERQPGSSERFVRDKLVRTPRSPSQVIVRGHVDVSHEIGYFGIGLTMVNDEVVKDALTSGKLVQVLESEQFHLGNVTSNNLYVGCRGPGKMTNRETLLFRHIHDGLQARQLPDHRAPAWRG</sequence>
<dbReference type="PANTHER" id="PTHR30537">
    <property type="entry name" value="HTH-TYPE TRANSCRIPTIONAL REGULATOR"/>
    <property type="match status" value="1"/>
</dbReference>
<dbReference type="InterPro" id="IPR036390">
    <property type="entry name" value="WH_DNA-bd_sf"/>
</dbReference>
<dbReference type="PROSITE" id="PS50931">
    <property type="entry name" value="HTH_LYSR"/>
    <property type="match status" value="1"/>
</dbReference>
<dbReference type="Proteomes" id="UP000561459">
    <property type="component" value="Unassembled WGS sequence"/>
</dbReference>
<dbReference type="Pfam" id="PF00126">
    <property type="entry name" value="HTH_1"/>
    <property type="match status" value="1"/>
</dbReference>
<dbReference type="GO" id="GO:0003677">
    <property type="term" value="F:DNA binding"/>
    <property type="evidence" value="ECO:0007669"/>
    <property type="project" value="UniProtKB-KW"/>
</dbReference>
<evidence type="ECO:0000256" key="1">
    <source>
        <dbReference type="ARBA" id="ARBA00009437"/>
    </source>
</evidence>
<evidence type="ECO:0000313" key="7">
    <source>
        <dbReference type="Proteomes" id="UP000561459"/>
    </source>
</evidence>
<dbReference type="InterPro" id="IPR036388">
    <property type="entry name" value="WH-like_DNA-bd_sf"/>
</dbReference>
<dbReference type="InterPro" id="IPR000847">
    <property type="entry name" value="LysR_HTH_N"/>
</dbReference>
<dbReference type="Pfam" id="PF03466">
    <property type="entry name" value="LysR_substrate"/>
    <property type="match status" value="1"/>
</dbReference>
<reference evidence="6 7" key="1">
    <citation type="submission" date="2020-08" db="EMBL/GenBank/DDBJ databases">
        <title>Genomic Encyclopedia of Type Strains, Phase IV (KMG-IV): sequencing the most valuable type-strain genomes for metagenomic binning, comparative biology and taxonomic classification.</title>
        <authorList>
            <person name="Goeker M."/>
        </authorList>
    </citation>
    <scope>NUCLEOTIDE SEQUENCE [LARGE SCALE GENOMIC DNA]</scope>
    <source>
        <strain evidence="6 7">DSM 27568</strain>
    </source>
</reference>
<dbReference type="SUPFAM" id="SSF46785">
    <property type="entry name" value="Winged helix' DNA-binding domain"/>
    <property type="match status" value="1"/>
</dbReference>
<dbReference type="AlphaFoldDB" id="A0A7W6CB87"/>
<dbReference type="Gene3D" id="1.10.10.10">
    <property type="entry name" value="Winged helix-like DNA-binding domain superfamily/Winged helix DNA-binding domain"/>
    <property type="match status" value="1"/>
</dbReference>